<dbReference type="AlphaFoldDB" id="A0AAP0PHU8"/>
<keyword evidence="4" id="KW-1185">Reference proteome</keyword>
<dbReference type="PANTHER" id="PTHR10775:SF188">
    <property type="entry name" value="TRANSPOSASE-ASSOCIATED DOMAIN-CONTAINING PROTEIN"/>
    <property type="match status" value="1"/>
</dbReference>
<dbReference type="InterPro" id="IPR029480">
    <property type="entry name" value="Transpos_assoc"/>
</dbReference>
<reference evidence="3 4" key="1">
    <citation type="submission" date="2024-01" db="EMBL/GenBank/DDBJ databases">
        <title>Genome assemblies of Stephania.</title>
        <authorList>
            <person name="Yang L."/>
        </authorList>
    </citation>
    <scope>NUCLEOTIDE SEQUENCE [LARGE SCALE GENOMIC DNA]</scope>
    <source>
        <strain evidence="3">QJT</strain>
        <tissue evidence="3">Leaf</tissue>
    </source>
</reference>
<gene>
    <name evidence="3" type="ORF">Sjap_004450</name>
</gene>
<feature type="compositionally biased region" description="Basic and acidic residues" evidence="1">
    <location>
        <begin position="163"/>
        <end position="178"/>
    </location>
</feature>
<accession>A0AAP0PHU8</accession>
<dbReference type="Pfam" id="PF13963">
    <property type="entry name" value="Transpos_assoc"/>
    <property type="match status" value="1"/>
</dbReference>
<evidence type="ECO:0000256" key="1">
    <source>
        <dbReference type="SAM" id="MobiDB-lite"/>
    </source>
</evidence>
<dbReference type="PANTHER" id="PTHR10775">
    <property type="entry name" value="OS08G0208400 PROTEIN"/>
    <property type="match status" value="1"/>
</dbReference>
<evidence type="ECO:0000313" key="3">
    <source>
        <dbReference type="EMBL" id="KAK9144547.1"/>
    </source>
</evidence>
<feature type="region of interest" description="Disordered" evidence="1">
    <location>
        <begin position="151"/>
        <end position="208"/>
    </location>
</feature>
<sequence>MDKGWIDKYGSDAYINGVEKFLDFACANNGTNARIYCPCKSCCNRYLRPRDEVEGHLFSKGFLRKYKRWTYHGETYGTSKRVEDKKDANRLVHNNTAATVHEATRNSNTVANAETTNATLDVVEDNEDRNGLIQKDKNALAHEAPGISRMDANAESTYGTSNHVEDNEDRNGLVRDDTFPLVQEPMGTSNKDTNGETRSLSESRQDLRPNKRARTLLGLLKDAEQPLYPGCEKFTQLSFVVQMLKLKVMSGWTDESFTMLLELLEEAFPEGTQLPNSYYKANKMTTDLGFNFEKWDIAGRREQEEVKAVNAALRGELAATRAHQATMQAQLDKIFAWLEKVGIPITK</sequence>
<proteinExistence type="predicted"/>
<dbReference type="EMBL" id="JBBNAE010000002">
    <property type="protein sequence ID" value="KAK9144547.1"/>
    <property type="molecule type" value="Genomic_DNA"/>
</dbReference>
<comment type="caution">
    <text evidence="3">The sequence shown here is derived from an EMBL/GenBank/DDBJ whole genome shotgun (WGS) entry which is preliminary data.</text>
</comment>
<feature type="domain" description="Transposase-associated" evidence="2">
    <location>
        <begin position="3"/>
        <end position="74"/>
    </location>
</feature>
<evidence type="ECO:0000259" key="2">
    <source>
        <dbReference type="Pfam" id="PF13963"/>
    </source>
</evidence>
<dbReference type="Proteomes" id="UP001417504">
    <property type="component" value="Unassembled WGS sequence"/>
</dbReference>
<protein>
    <recommendedName>
        <fullName evidence="2">Transposase-associated domain-containing protein</fullName>
    </recommendedName>
</protein>
<name>A0AAP0PHU8_9MAGN</name>
<organism evidence="3 4">
    <name type="scientific">Stephania japonica</name>
    <dbReference type="NCBI Taxonomy" id="461633"/>
    <lineage>
        <taxon>Eukaryota</taxon>
        <taxon>Viridiplantae</taxon>
        <taxon>Streptophyta</taxon>
        <taxon>Embryophyta</taxon>
        <taxon>Tracheophyta</taxon>
        <taxon>Spermatophyta</taxon>
        <taxon>Magnoliopsida</taxon>
        <taxon>Ranunculales</taxon>
        <taxon>Menispermaceae</taxon>
        <taxon>Menispermoideae</taxon>
        <taxon>Cissampelideae</taxon>
        <taxon>Stephania</taxon>
    </lineage>
</organism>
<feature type="compositionally biased region" description="Basic and acidic residues" evidence="1">
    <location>
        <begin position="193"/>
        <end position="208"/>
    </location>
</feature>
<evidence type="ECO:0000313" key="4">
    <source>
        <dbReference type="Proteomes" id="UP001417504"/>
    </source>
</evidence>